<evidence type="ECO:0000256" key="1">
    <source>
        <dbReference type="ARBA" id="ARBA00022737"/>
    </source>
</evidence>
<evidence type="ECO:0000256" key="3">
    <source>
        <dbReference type="PROSITE-ProRule" id="PRU00339"/>
    </source>
</evidence>
<dbReference type="InterPro" id="IPR011990">
    <property type="entry name" value="TPR-like_helical_dom_sf"/>
</dbReference>
<dbReference type="InterPro" id="IPR050498">
    <property type="entry name" value="Ycf3"/>
</dbReference>
<evidence type="ECO:0000256" key="4">
    <source>
        <dbReference type="SAM" id="MobiDB-lite"/>
    </source>
</evidence>
<dbReference type="Pfam" id="PF13432">
    <property type="entry name" value="TPR_16"/>
    <property type="match status" value="1"/>
</dbReference>
<dbReference type="InterPro" id="IPR027417">
    <property type="entry name" value="P-loop_NTPase"/>
</dbReference>
<evidence type="ECO:0000313" key="6">
    <source>
        <dbReference type="EMBL" id="GHJ33337.1"/>
    </source>
</evidence>
<dbReference type="Pfam" id="PF13191">
    <property type="entry name" value="AAA_16"/>
    <property type="match status" value="1"/>
</dbReference>
<dbReference type="PANTHER" id="PTHR44858">
    <property type="entry name" value="TETRATRICOPEPTIDE REPEAT PROTEIN 6"/>
    <property type="match status" value="1"/>
</dbReference>
<reference evidence="6" key="1">
    <citation type="submission" date="2024-05" db="EMBL/GenBank/DDBJ databases">
        <title>Whole genome shotgun sequence of Streptomyces hygroscopicus NBRC 113678.</title>
        <authorList>
            <person name="Komaki H."/>
            <person name="Tamura T."/>
        </authorList>
    </citation>
    <scope>NUCLEOTIDE SEQUENCE</scope>
    <source>
        <strain evidence="6">N11-34</strain>
    </source>
</reference>
<keyword evidence="1" id="KW-0677">Repeat</keyword>
<evidence type="ECO:0000259" key="5">
    <source>
        <dbReference type="Pfam" id="PF13191"/>
    </source>
</evidence>
<evidence type="ECO:0000313" key="7">
    <source>
        <dbReference type="Proteomes" id="UP001054854"/>
    </source>
</evidence>
<dbReference type="PROSITE" id="PS50005">
    <property type="entry name" value="TPR"/>
    <property type="match status" value="2"/>
</dbReference>
<gene>
    <name evidence="6" type="ORF">TPA0910_77700</name>
</gene>
<proteinExistence type="predicted"/>
<dbReference type="SMART" id="SM00028">
    <property type="entry name" value="TPR"/>
    <property type="match status" value="7"/>
</dbReference>
<keyword evidence="7" id="KW-1185">Reference proteome</keyword>
<dbReference type="InterPro" id="IPR041664">
    <property type="entry name" value="AAA_16"/>
</dbReference>
<keyword evidence="2 3" id="KW-0802">TPR repeat</keyword>
<dbReference type="EMBL" id="BNEK01000005">
    <property type="protein sequence ID" value="GHJ33337.1"/>
    <property type="molecule type" value="Genomic_DNA"/>
</dbReference>
<protein>
    <recommendedName>
        <fullName evidence="5">Orc1-like AAA ATPase domain-containing protein</fullName>
    </recommendedName>
</protein>
<dbReference type="InterPro" id="IPR019734">
    <property type="entry name" value="TPR_rpt"/>
</dbReference>
<dbReference type="Proteomes" id="UP001054854">
    <property type="component" value="Unassembled WGS sequence"/>
</dbReference>
<organism evidence="6 7">
    <name type="scientific">Streptomyces hygroscopicus</name>
    <dbReference type="NCBI Taxonomy" id="1912"/>
    <lineage>
        <taxon>Bacteria</taxon>
        <taxon>Bacillati</taxon>
        <taxon>Actinomycetota</taxon>
        <taxon>Actinomycetes</taxon>
        <taxon>Kitasatosporales</taxon>
        <taxon>Streptomycetaceae</taxon>
        <taxon>Streptomyces</taxon>
        <taxon>Streptomyces violaceusniger group</taxon>
    </lineage>
</organism>
<sequence length="805" mass="87870">MGRERPSMQELIQRRGAAGFVGRRRELDAFRENFGLPPEDGRHRFVFHVRGHAGVGKTWLIRRLEQTARQEYGALTARVDETVNSVPEAMASISAQFDRQGRPFTAFDRRLATYRQRRHEAESIPDQAGQQGPSTGGMAAARAGLTGLGMVPGVGALAGAVDPVPLAEGADRLRAALSSRFRDHRDVQLVLDPVRTLTPLLVGELSKTAAAVPWLVLFFDTYERLAPLLDPWLHTLLTSERLGTLPANTVLVLAGQTRLDPGRWGDLADVVAELPLEPFTDAEARQLLTAKGITEEPVVREVLRLSGRLPVLVSTLAANPGAAGDLDDPSATAVERFLRWERDPVRRSAALAGALPRRLNEDVFRAAVEEEAGAGLYGWLRSLPFVADRTGSARYHEVVRAPMLRLQRTTSPRRWSAAHTRLAETFARWREAAAGELSPRDRWRLEAWSGPRLEEWYHLLCARPSAALPGALRDGIDACGAGPAVARRWAATLTEAGEDAGSELVHAWGRRLVEALADERRRGIEVMGLLLARAELDTAGRAAALVVRGWHRRSVEELDGALEDFHRAIELEPGNIQAHFGCAAIHRLTGNFAAAMDALDRVEALEPGSVWVQRERGETCRRAGRYQEALALLDTVVEADPADHVALGSRGQTKMALGRVQEALADLDRAIERNGDYTWALIRRARVRGALGDTAGALADLDRAAELAPDAPGMLGERGEVHRFAGRYEEAIALYDQALALDPGYAWALGSRALANEALGRRAEALADLERAVELRPGYAWAVAQRERLLSSGDAPEGGRPDGPV</sequence>
<dbReference type="Pfam" id="PF14559">
    <property type="entry name" value="TPR_19"/>
    <property type="match status" value="1"/>
</dbReference>
<feature type="domain" description="Orc1-like AAA ATPase" evidence="5">
    <location>
        <begin position="20"/>
        <end position="192"/>
    </location>
</feature>
<feature type="repeat" description="TPR" evidence="3">
    <location>
        <begin position="542"/>
        <end position="575"/>
    </location>
</feature>
<evidence type="ECO:0000256" key="2">
    <source>
        <dbReference type="ARBA" id="ARBA00022803"/>
    </source>
</evidence>
<dbReference type="Pfam" id="PF13424">
    <property type="entry name" value="TPR_12"/>
    <property type="match status" value="1"/>
</dbReference>
<feature type="region of interest" description="Disordered" evidence="4">
    <location>
        <begin position="118"/>
        <end position="138"/>
    </location>
</feature>
<name>A0ABQ3UCK5_STRHY</name>
<comment type="caution">
    <text evidence="6">The sequence shown here is derived from an EMBL/GenBank/DDBJ whole genome shotgun (WGS) entry which is preliminary data.</text>
</comment>
<dbReference type="SUPFAM" id="SSF52540">
    <property type="entry name" value="P-loop containing nucleoside triphosphate hydrolases"/>
    <property type="match status" value="1"/>
</dbReference>
<dbReference type="RefSeq" id="WP_268987138.1">
    <property type="nucleotide sequence ID" value="NZ_BNEK01000005.1"/>
</dbReference>
<dbReference type="PANTHER" id="PTHR44858:SF1">
    <property type="entry name" value="UDP-N-ACETYLGLUCOSAMINE--PEPTIDE N-ACETYLGLUCOSAMINYLTRANSFERASE SPINDLY-RELATED"/>
    <property type="match status" value="1"/>
</dbReference>
<accession>A0ABQ3UCK5</accession>
<dbReference type="SUPFAM" id="SSF48452">
    <property type="entry name" value="TPR-like"/>
    <property type="match status" value="2"/>
</dbReference>
<dbReference type="Gene3D" id="1.25.40.10">
    <property type="entry name" value="Tetratricopeptide repeat domain"/>
    <property type="match status" value="3"/>
</dbReference>
<feature type="repeat" description="TPR" evidence="3">
    <location>
        <begin position="712"/>
        <end position="745"/>
    </location>
</feature>